<gene>
    <name evidence="1" type="primary">RvY_06310-1</name>
    <name evidence="1" type="synonym">RvY_06310.1</name>
    <name evidence="1" type="ORF">RvY_06310</name>
</gene>
<protein>
    <submittedName>
        <fullName evidence="1">Uncharacterized protein</fullName>
    </submittedName>
</protein>
<dbReference type="Proteomes" id="UP000186922">
    <property type="component" value="Unassembled WGS sequence"/>
</dbReference>
<comment type="caution">
    <text evidence="1">The sequence shown here is derived from an EMBL/GenBank/DDBJ whole genome shotgun (WGS) entry which is preliminary data.</text>
</comment>
<organism evidence="1 2">
    <name type="scientific">Ramazzottius varieornatus</name>
    <name type="common">Water bear</name>
    <name type="synonym">Tardigrade</name>
    <dbReference type="NCBI Taxonomy" id="947166"/>
    <lineage>
        <taxon>Eukaryota</taxon>
        <taxon>Metazoa</taxon>
        <taxon>Ecdysozoa</taxon>
        <taxon>Tardigrada</taxon>
        <taxon>Eutardigrada</taxon>
        <taxon>Parachela</taxon>
        <taxon>Hypsibioidea</taxon>
        <taxon>Ramazzottiidae</taxon>
        <taxon>Ramazzottius</taxon>
    </lineage>
</organism>
<name>A0A1D1UYP4_RAMVA</name>
<dbReference type="AlphaFoldDB" id="A0A1D1UYP4"/>
<dbReference type="EMBL" id="BDGG01000002">
    <property type="protein sequence ID" value="GAU94561.1"/>
    <property type="molecule type" value="Genomic_DNA"/>
</dbReference>
<evidence type="ECO:0000313" key="2">
    <source>
        <dbReference type="Proteomes" id="UP000186922"/>
    </source>
</evidence>
<evidence type="ECO:0000313" key="1">
    <source>
        <dbReference type="EMBL" id="GAU94561.1"/>
    </source>
</evidence>
<reference evidence="1 2" key="1">
    <citation type="journal article" date="2016" name="Nat. Commun.">
        <title>Extremotolerant tardigrade genome and improved radiotolerance of human cultured cells by tardigrade-unique protein.</title>
        <authorList>
            <person name="Hashimoto T."/>
            <person name="Horikawa D.D."/>
            <person name="Saito Y."/>
            <person name="Kuwahara H."/>
            <person name="Kozuka-Hata H."/>
            <person name="Shin-I T."/>
            <person name="Minakuchi Y."/>
            <person name="Ohishi K."/>
            <person name="Motoyama A."/>
            <person name="Aizu T."/>
            <person name="Enomoto A."/>
            <person name="Kondo K."/>
            <person name="Tanaka S."/>
            <person name="Hara Y."/>
            <person name="Koshikawa S."/>
            <person name="Sagara H."/>
            <person name="Miura T."/>
            <person name="Yokobori S."/>
            <person name="Miyagawa K."/>
            <person name="Suzuki Y."/>
            <person name="Kubo T."/>
            <person name="Oyama M."/>
            <person name="Kohara Y."/>
            <person name="Fujiyama A."/>
            <person name="Arakawa K."/>
            <person name="Katayama T."/>
            <person name="Toyoda A."/>
            <person name="Kunieda T."/>
        </authorList>
    </citation>
    <scope>NUCLEOTIDE SEQUENCE [LARGE SCALE GENOMIC DNA]</scope>
    <source>
        <strain evidence="1 2">YOKOZUNA-1</strain>
    </source>
</reference>
<proteinExistence type="predicted"/>
<sequence length="144" mass="15592">MATRLPTSASTPPSSTSSPWFVTTGTTWTALARKSLPTLPTRVCTLTNHCSTLLRLTTSSRTTEPAIAGLTLNPVNEVMPTLTAANGSSSRAELTLLAARRLNNKFSCCCLLKCPSNIEFCRCDVKAGQEEKHDHLDRCQFAGY</sequence>
<accession>A0A1D1UYP4</accession>
<keyword evidence="2" id="KW-1185">Reference proteome</keyword>